<dbReference type="InterPro" id="IPR029068">
    <property type="entry name" value="Glyas_Bleomycin-R_OHBP_Dase"/>
</dbReference>
<dbReference type="Pfam" id="PF00903">
    <property type="entry name" value="Glyoxalase"/>
    <property type="match status" value="1"/>
</dbReference>
<sequence>MRFYKNVLGFIPIRKSKSLTFEGAWYSLFLLSIGIHLLYSQEPDKVLTKTMIDSKDHHISFHCSNMVLMEKNLEKMDISFLKTIIKHGGIQVEQVFFHDPNGFMIEICSCGNIPAVPMIE</sequence>
<dbReference type="PROSITE" id="PS51819">
    <property type="entry name" value="VOC"/>
    <property type="match status" value="1"/>
</dbReference>
<gene>
    <name evidence="2" type="ORF">CARUB_v10008045mg</name>
</gene>
<feature type="domain" description="VOC" evidence="1">
    <location>
        <begin position="1"/>
        <end position="110"/>
    </location>
</feature>
<dbReference type="PANTHER" id="PTHR46142:SF11">
    <property type="entry name" value="GLYOXYLASE I 4"/>
    <property type="match status" value="1"/>
</dbReference>
<dbReference type="InterPro" id="IPR037523">
    <property type="entry name" value="VOC_core"/>
</dbReference>
<organism evidence="2 3">
    <name type="scientific">Capsella rubella</name>
    <dbReference type="NCBI Taxonomy" id="81985"/>
    <lineage>
        <taxon>Eukaryota</taxon>
        <taxon>Viridiplantae</taxon>
        <taxon>Streptophyta</taxon>
        <taxon>Embryophyta</taxon>
        <taxon>Tracheophyta</taxon>
        <taxon>Spermatophyta</taxon>
        <taxon>Magnoliopsida</taxon>
        <taxon>eudicotyledons</taxon>
        <taxon>Gunneridae</taxon>
        <taxon>Pentapetalae</taxon>
        <taxon>rosids</taxon>
        <taxon>malvids</taxon>
        <taxon>Brassicales</taxon>
        <taxon>Brassicaceae</taxon>
        <taxon>Camelineae</taxon>
        <taxon>Capsella</taxon>
    </lineage>
</organism>
<dbReference type="eggNOG" id="ENOG502QSP6">
    <property type="taxonomic scope" value="Eukaryota"/>
</dbReference>
<reference evidence="3" key="1">
    <citation type="journal article" date="2013" name="Nat. Genet.">
        <title>The Capsella rubella genome and the genomic consequences of rapid mating system evolution.</title>
        <authorList>
            <person name="Slotte T."/>
            <person name="Hazzouri K.M."/>
            <person name="Agren J.A."/>
            <person name="Koenig D."/>
            <person name="Maumus F."/>
            <person name="Guo Y.L."/>
            <person name="Steige K."/>
            <person name="Platts A.E."/>
            <person name="Escobar J.S."/>
            <person name="Newman L.K."/>
            <person name="Wang W."/>
            <person name="Mandakova T."/>
            <person name="Vello E."/>
            <person name="Smith L.M."/>
            <person name="Henz S.R."/>
            <person name="Steffen J."/>
            <person name="Takuno S."/>
            <person name="Brandvain Y."/>
            <person name="Coop G."/>
            <person name="Andolfatto P."/>
            <person name="Hu T.T."/>
            <person name="Blanchette M."/>
            <person name="Clark R.M."/>
            <person name="Quesneville H."/>
            <person name="Nordborg M."/>
            <person name="Gaut B.S."/>
            <person name="Lysak M.A."/>
            <person name="Jenkins J."/>
            <person name="Grimwood J."/>
            <person name="Chapman J."/>
            <person name="Prochnik S."/>
            <person name="Shu S."/>
            <person name="Rokhsar D."/>
            <person name="Schmutz J."/>
            <person name="Weigel D."/>
            <person name="Wright S.I."/>
        </authorList>
    </citation>
    <scope>NUCLEOTIDE SEQUENCE [LARGE SCALE GENOMIC DNA]</scope>
    <source>
        <strain evidence="3">cv. Monte Gargano</strain>
    </source>
</reference>
<proteinExistence type="predicted"/>
<evidence type="ECO:0000313" key="3">
    <source>
        <dbReference type="Proteomes" id="UP000029121"/>
    </source>
</evidence>
<evidence type="ECO:0000259" key="1">
    <source>
        <dbReference type="PROSITE" id="PS51819"/>
    </source>
</evidence>
<dbReference type="AlphaFoldDB" id="R0ETX5"/>
<dbReference type="SUPFAM" id="SSF54593">
    <property type="entry name" value="Glyoxalase/Bleomycin resistance protein/Dihydroxybiphenyl dioxygenase"/>
    <property type="match status" value="1"/>
</dbReference>
<keyword evidence="3" id="KW-1185">Reference proteome</keyword>
<protein>
    <recommendedName>
        <fullName evidence="1">VOC domain-containing protein</fullName>
    </recommendedName>
</protein>
<dbReference type="EMBL" id="KB870822">
    <property type="protein sequence ID" value="EOA12251.1"/>
    <property type="molecule type" value="Genomic_DNA"/>
</dbReference>
<accession>R0ETX5</accession>
<evidence type="ECO:0000313" key="2">
    <source>
        <dbReference type="EMBL" id="EOA12251.1"/>
    </source>
</evidence>
<dbReference type="Gene3D" id="3.10.180.10">
    <property type="entry name" value="2,3-Dihydroxybiphenyl 1,2-Dioxygenase, domain 1"/>
    <property type="match status" value="1"/>
</dbReference>
<dbReference type="InterPro" id="IPR004360">
    <property type="entry name" value="Glyas_Fos-R_dOase_dom"/>
</dbReference>
<dbReference type="Proteomes" id="UP000029121">
    <property type="component" value="Unassembled WGS sequence"/>
</dbReference>
<name>R0ETX5_9BRAS</name>
<dbReference type="PANTHER" id="PTHR46142">
    <property type="match status" value="1"/>
</dbReference>